<evidence type="ECO:0000256" key="10">
    <source>
        <dbReference type="ARBA" id="ARBA00023125"/>
    </source>
</evidence>
<dbReference type="GO" id="GO:0051607">
    <property type="term" value="P:defense response to virus"/>
    <property type="evidence" value="ECO:0007669"/>
    <property type="project" value="UniProtKB-UniRule"/>
</dbReference>
<comment type="cofactor">
    <cofactor evidence="1">
        <name>Mg(2+)</name>
        <dbReference type="ChEBI" id="CHEBI:18420"/>
    </cofactor>
</comment>
<dbReference type="EC" id="3.1.-.-" evidence="13"/>
<dbReference type="Proteomes" id="UP000198838">
    <property type="component" value="Unassembled WGS sequence"/>
</dbReference>
<evidence type="ECO:0000256" key="2">
    <source>
        <dbReference type="ARBA" id="ARBA00005244"/>
    </source>
</evidence>
<feature type="active site" description="For RuvC-like nuclease domain" evidence="13">
    <location>
        <position position="11"/>
    </location>
</feature>
<gene>
    <name evidence="13" type="primary">cas9</name>
    <name evidence="15" type="ORF">SAMN05216249_1331</name>
</gene>
<accession>A0A1I1AMI4</accession>
<evidence type="ECO:0000313" key="16">
    <source>
        <dbReference type="Proteomes" id="UP000198838"/>
    </source>
</evidence>
<dbReference type="HAMAP" id="MF_01480">
    <property type="entry name" value="Cas9"/>
    <property type="match status" value="1"/>
</dbReference>
<keyword evidence="6 13" id="KW-0378">Hydrolase</keyword>
<dbReference type="InterPro" id="IPR032239">
    <property type="entry name" value="Cas9-BH"/>
</dbReference>
<comment type="domain">
    <text evidence="13">Has 2 endonuclease domains. The discontinuous RuvC-like domain cleaves the target DNA noncomplementary to crRNA while the HNH nuclease domain cleaves the target DNA complementary to crRNA.</text>
</comment>
<dbReference type="InterPro" id="IPR032240">
    <property type="entry name" value="Cas9_REC"/>
</dbReference>
<keyword evidence="8 13" id="KW-0694">RNA-binding</keyword>
<keyword evidence="11" id="KW-0464">Manganese</keyword>
<dbReference type="Gene3D" id="3.30.420.10">
    <property type="entry name" value="Ribonuclease H-like superfamily/Ribonuclease H"/>
    <property type="match status" value="1"/>
</dbReference>
<dbReference type="GO" id="GO:0004519">
    <property type="term" value="F:endonuclease activity"/>
    <property type="evidence" value="ECO:0007669"/>
    <property type="project" value="UniProtKB-UniRule"/>
</dbReference>
<dbReference type="InterPro" id="IPR003615">
    <property type="entry name" value="HNH_nuc"/>
</dbReference>
<dbReference type="STRING" id="1120918.SAMN05216249_1331"/>
<dbReference type="InterPro" id="IPR028629">
    <property type="entry name" value="Cas9"/>
</dbReference>
<dbReference type="SMR" id="A0A1I1AMI4"/>
<dbReference type="Pfam" id="PF16592">
    <property type="entry name" value="Cas9_REC"/>
    <property type="match status" value="1"/>
</dbReference>
<dbReference type="GO" id="GO:0003723">
    <property type="term" value="F:RNA binding"/>
    <property type="evidence" value="ECO:0007669"/>
    <property type="project" value="UniProtKB-UniRule"/>
</dbReference>
<organism evidence="15 16">
    <name type="scientific">Acetitomaculum ruminis DSM 5522</name>
    <dbReference type="NCBI Taxonomy" id="1120918"/>
    <lineage>
        <taxon>Bacteria</taxon>
        <taxon>Bacillati</taxon>
        <taxon>Bacillota</taxon>
        <taxon>Clostridia</taxon>
        <taxon>Lachnospirales</taxon>
        <taxon>Lachnospiraceae</taxon>
        <taxon>Acetitomaculum</taxon>
    </lineage>
</organism>
<keyword evidence="9 13" id="KW-0051">Antiviral defense</keyword>
<evidence type="ECO:0000256" key="7">
    <source>
        <dbReference type="ARBA" id="ARBA00022842"/>
    </source>
</evidence>
<evidence type="ECO:0000256" key="4">
    <source>
        <dbReference type="ARBA" id="ARBA00022723"/>
    </source>
</evidence>
<dbReference type="InterPro" id="IPR033114">
    <property type="entry name" value="HNH_CAS9"/>
</dbReference>
<evidence type="ECO:0000256" key="5">
    <source>
        <dbReference type="ARBA" id="ARBA00022759"/>
    </source>
</evidence>
<proteinExistence type="inferred from homology"/>
<evidence type="ECO:0000256" key="9">
    <source>
        <dbReference type="ARBA" id="ARBA00023118"/>
    </source>
</evidence>
<evidence type="ECO:0000256" key="6">
    <source>
        <dbReference type="ARBA" id="ARBA00022801"/>
    </source>
</evidence>
<evidence type="ECO:0000256" key="3">
    <source>
        <dbReference type="ARBA" id="ARBA00022722"/>
    </source>
</evidence>
<sequence>MEKEKIYLGLDIGTNSVGYAVTNNKYDIKKFHGEPAWGSVIFDEGNLQKERRSFRSARRRLARKKQRVLFIQEFFAKEIYKVDPYFYRRIKESALYREDAEEGTSLFYDDNYTDSDYHNEYPSIHHLIDDLMKNKNPHDVRLVYLAISWLVAHRGHFLSNISLENIDQIKDFKSVYDNFMNFFDYEKPWDAEYSTVLADIIKNDMRVNDKYKALKEYLFGTTKPTKEISDTFPYSKEGILKLISGGTYKLKDLYGKEEYDEFGSISLKMDDEKMMEIASQIGDDFELIVALRSISDWSILAKVLGEKKTISKAKVEIYDKHKEDLELLKRIVRKYLPENYNELFRDDNGGKYGAYTKSGKTEDFYKYLKKLLEKINSDGVNDEEVKIVKEKLEFNNFLPKQKNTDNRVIPHQLYLYELIKILDNSEKYLEFLKEEKDGYSVRDKIISVFKFKIPYFVGPLNSNSEHAWIKRKSGAEGKIYPWNFEEIVDLDASEHEFIRRMTNVCTYLPGEDVIPKCSLLYQKFVVLNEINNIAINGERIPVDLKQSIYKDLFMKYNKVSKKKLVDYLKSNGYLDNGDEEALSGIDKNLNGTLSSAKAFKNLMDNEILSEEDVERIILISTYSEEKSRFARWLTNNYPNLSDKDIKYICNIRIKDFGRLSAKFLNGIQGCDKNTGEVFTVIGALWNTKYNLSELILSDDYFTFKSIIEDEQRKYYSENKKKLSDRLDDMYISNAVRRPIFRTLAVLKDVEKAFGKPDKIFVEMARGSDDSQKGKRKDSRLEQILKLYKECKDVDVKILKKQLEDMGEYANNKLQSDKLFLYFMQLGKCMYTGKSINIEEIGTRLYDIDHIYPQAFVTDDSPINNKVLVLSEENGKKSDKYPISEEIRHNMAGFWKLLHNNKLISDEKYKRLTRSTPFTDEEKLGFINRQIVETTQATKAVATFIKEKYPDAEIVYCKSRLASEFRHAFNIYKSRRVNDLHHAVDAYLNIVTGNVYNMRFTKRWFNVNQKYSVKPKVIFTNEVKCGDEIIWNKEMLANVKKQAIKNNAHFVKYSYFKHGGLFDQQPVSKNSGLVPRKKGLDTEKYGGYNKSGIMFFLPVRYRQGKKTNLFVLSVELLCGNRFLEDEKFARDYTFSRLENILGKAVDEVEFPLGMRPWKINTVLSLDGFRVCITGSANVGEKLLLQNIIQLSLSNEWKNYIKKLDNLNTKVKNNNKYIYDKEYDFITEEKNIELYDLLTDKYRNSIYSKRLGNIVSVLIDGKEKFLKLDIFNQCEVLLNIIDTFGREGSDGVNLTMIDGKKRGGAITISTKVINWAKYFKDVRVIDISPSGMWERQSVNLLELL</sequence>
<evidence type="ECO:0000256" key="12">
    <source>
        <dbReference type="ARBA" id="ARBA00046380"/>
    </source>
</evidence>
<keyword evidence="4" id="KW-0479">Metal-binding</keyword>
<keyword evidence="7" id="KW-0460">Magnesium</keyword>
<comment type="similarity">
    <text evidence="13">Belongs to the CRISPR-associated Cas9 family.</text>
</comment>
<dbReference type="Pfam" id="PF16595">
    <property type="entry name" value="Cas9_PI"/>
    <property type="match status" value="1"/>
</dbReference>
<dbReference type="GO" id="GO:0016787">
    <property type="term" value="F:hydrolase activity"/>
    <property type="evidence" value="ECO:0007669"/>
    <property type="project" value="UniProtKB-KW"/>
</dbReference>
<dbReference type="InterPro" id="IPR055228">
    <property type="entry name" value="Cas9_RuvC"/>
</dbReference>
<dbReference type="GO" id="GO:0003677">
    <property type="term" value="F:DNA binding"/>
    <property type="evidence" value="ECO:0007669"/>
    <property type="project" value="UniProtKB-UniRule"/>
</dbReference>
<dbReference type="GO" id="GO:0043571">
    <property type="term" value="P:maintenance of CRISPR repeat elements"/>
    <property type="evidence" value="ECO:0007669"/>
    <property type="project" value="UniProtKB-UniRule"/>
</dbReference>
<keyword evidence="5 13" id="KW-0255">Endonuclease</keyword>
<dbReference type="NCBIfam" id="TIGR01865">
    <property type="entry name" value="cas_Csn1"/>
    <property type="match status" value="1"/>
</dbReference>
<protein>
    <recommendedName>
        <fullName evidence="13">CRISPR-associated endonuclease Cas9</fullName>
        <ecNumber evidence="13">3.1.-.-</ecNumber>
    </recommendedName>
</protein>
<dbReference type="InterPro" id="IPR036397">
    <property type="entry name" value="RNaseH_sf"/>
</dbReference>
<dbReference type="Pfam" id="PF22702">
    <property type="entry name" value="Cas9_RuvC"/>
    <property type="match status" value="1"/>
</dbReference>
<keyword evidence="10 13" id="KW-0238">DNA-binding</keyword>
<dbReference type="RefSeq" id="WP_092874914.1">
    <property type="nucleotide sequence ID" value="NZ_FOJY01000033.1"/>
</dbReference>
<dbReference type="OrthoDB" id="9757607at2"/>
<comment type="function">
    <text evidence="13">CRISPR (clustered regularly interspaced short palindromic repeat) is an adaptive immune system that provides protection against mobile genetic elements (viruses, transposable elements and conjugative plasmids). CRISPR clusters contain spacers, sequences complementary to antecedent mobile elements, and target invading nucleic acids. CRISPR clusters are transcribed and processed into CRISPR RNA (crRNA). In type II CRISPR systems correct processing of pre-crRNA requires a trans-encoded small RNA (tracrRNA), endogenous ribonuclease 3 (rnc) and this protein. The tracrRNA serves as a guide for ribonuclease 3-aided processing of pre-crRNA. Subsequently Cas9/crRNA/tracrRNA endonucleolytically cleaves linear or circular dsDNA target complementary to the spacer; Cas9 is inactive in the absence of the 2 guide RNAs (gRNA). Cas9 recognizes the protospacer adjacent motif (PAM) in the CRISPR repeat sequences to help distinguish self versus nonself, as targets within the bacterial CRISPR locus do not have PAMs. PAM recognition is also required for catalytic activity.</text>
</comment>
<dbReference type="Pfam" id="PF16593">
    <property type="entry name" value="Cas9-BH"/>
    <property type="match status" value="1"/>
</dbReference>
<comment type="caution">
    <text evidence="13">Lacks conserved residue(s) required for the propagation of feature annotation.</text>
</comment>
<name>A0A1I1AMI4_9FIRM</name>
<keyword evidence="3 13" id="KW-0540">Nuclease</keyword>
<comment type="similarity">
    <text evidence="2">Belongs to the CRISPR-associated protein Cas9 family. Subtype II-A subfamily.</text>
</comment>
<comment type="subunit">
    <text evidence="12 13">Monomer. Binds crRNA and tracrRNA.</text>
</comment>
<dbReference type="Pfam" id="PF13395">
    <property type="entry name" value="HNH_4"/>
    <property type="match status" value="1"/>
</dbReference>
<evidence type="ECO:0000313" key="15">
    <source>
        <dbReference type="EMBL" id="SFB39241.1"/>
    </source>
</evidence>
<dbReference type="GO" id="GO:0046872">
    <property type="term" value="F:metal ion binding"/>
    <property type="evidence" value="ECO:0007669"/>
    <property type="project" value="UniProtKB-UniRule"/>
</dbReference>
<evidence type="ECO:0000259" key="14">
    <source>
        <dbReference type="PROSITE" id="PS51749"/>
    </source>
</evidence>
<evidence type="ECO:0000256" key="11">
    <source>
        <dbReference type="ARBA" id="ARBA00023211"/>
    </source>
</evidence>
<keyword evidence="16" id="KW-1185">Reference proteome</keyword>
<dbReference type="PROSITE" id="PS51749">
    <property type="entry name" value="HNH_CAS9"/>
    <property type="match status" value="1"/>
</dbReference>
<dbReference type="InterPro" id="IPR032237">
    <property type="entry name" value="Cas9_PI"/>
</dbReference>
<evidence type="ECO:0000256" key="13">
    <source>
        <dbReference type="HAMAP-Rule" id="MF_01480"/>
    </source>
</evidence>
<dbReference type="EMBL" id="FOJY01000033">
    <property type="protein sequence ID" value="SFB39241.1"/>
    <property type="molecule type" value="Genomic_DNA"/>
</dbReference>
<evidence type="ECO:0000256" key="8">
    <source>
        <dbReference type="ARBA" id="ARBA00022884"/>
    </source>
</evidence>
<feature type="active site" description="Proton acceptor for HNH nuclease domain" evidence="13">
    <location>
        <position position="849"/>
    </location>
</feature>
<evidence type="ECO:0000256" key="1">
    <source>
        <dbReference type="ARBA" id="ARBA00001946"/>
    </source>
</evidence>
<feature type="domain" description="HNH Cas9-type" evidence="14">
    <location>
        <begin position="776"/>
        <end position="930"/>
    </location>
</feature>
<reference evidence="15 16" key="1">
    <citation type="submission" date="2016-10" db="EMBL/GenBank/DDBJ databases">
        <authorList>
            <person name="de Groot N.N."/>
        </authorList>
    </citation>
    <scope>NUCLEOTIDE SEQUENCE [LARGE SCALE GENOMIC DNA]</scope>
    <source>
        <strain evidence="15 16">DSM 5522</strain>
    </source>
</reference>